<dbReference type="InterPro" id="IPR003903">
    <property type="entry name" value="UIM_dom"/>
</dbReference>
<proteinExistence type="predicted"/>
<feature type="region of interest" description="Disordered" evidence="1">
    <location>
        <begin position="1"/>
        <end position="54"/>
    </location>
</feature>
<name>A0A816ECZ4_9BILA</name>
<dbReference type="Proteomes" id="UP000663870">
    <property type="component" value="Unassembled WGS sequence"/>
</dbReference>
<dbReference type="EMBL" id="CAJNOH010008509">
    <property type="protein sequence ID" value="CAF1481044.1"/>
    <property type="molecule type" value="Genomic_DNA"/>
</dbReference>
<feature type="compositionally biased region" description="Basic and acidic residues" evidence="1">
    <location>
        <begin position="44"/>
        <end position="54"/>
    </location>
</feature>
<gene>
    <name evidence="3" type="ORF">JXQ802_LOCUS54191</name>
    <name evidence="2" type="ORF">PYM288_LOCUS37763</name>
</gene>
<protein>
    <submittedName>
        <fullName evidence="3">Uncharacterized protein</fullName>
    </submittedName>
</protein>
<organism evidence="3 4">
    <name type="scientific">Rotaria sordida</name>
    <dbReference type="NCBI Taxonomy" id="392033"/>
    <lineage>
        <taxon>Eukaryota</taxon>
        <taxon>Metazoa</taxon>
        <taxon>Spiralia</taxon>
        <taxon>Gnathifera</taxon>
        <taxon>Rotifera</taxon>
        <taxon>Eurotatoria</taxon>
        <taxon>Bdelloidea</taxon>
        <taxon>Philodinida</taxon>
        <taxon>Philodinidae</taxon>
        <taxon>Rotaria</taxon>
    </lineage>
</organism>
<dbReference type="EMBL" id="CAJNOL010010202">
    <property type="protein sequence ID" value="CAF1648193.1"/>
    <property type="molecule type" value="Genomic_DNA"/>
</dbReference>
<dbReference type="Proteomes" id="UP000663854">
    <property type="component" value="Unassembled WGS sequence"/>
</dbReference>
<comment type="caution">
    <text evidence="3">The sequence shown here is derived from an EMBL/GenBank/DDBJ whole genome shotgun (WGS) entry which is preliminary data.</text>
</comment>
<sequence>MHTNNVTDLSAIITDKNKKTTSAGAERRKKRPAPLPPNCQEKQGMTDDHASEERTPNVISRYVDQSICVNVTETTVKAPANVQVLLKLAGEELLKIAATELSAQKMKRSISGDIQMEVKKIMINHEHSSQKSQLIAAAPPAIKFVSAATMISLTQTSNNAIPEISDEELLEMALMLEKQQEQQQ</sequence>
<evidence type="ECO:0000313" key="2">
    <source>
        <dbReference type="EMBL" id="CAF1481044.1"/>
    </source>
</evidence>
<accession>A0A816ECZ4</accession>
<evidence type="ECO:0000313" key="3">
    <source>
        <dbReference type="EMBL" id="CAF1648193.1"/>
    </source>
</evidence>
<evidence type="ECO:0000313" key="4">
    <source>
        <dbReference type="Proteomes" id="UP000663870"/>
    </source>
</evidence>
<reference evidence="3" key="1">
    <citation type="submission" date="2021-02" db="EMBL/GenBank/DDBJ databases">
        <authorList>
            <person name="Nowell W R."/>
        </authorList>
    </citation>
    <scope>NUCLEOTIDE SEQUENCE</scope>
</reference>
<keyword evidence="4" id="KW-1185">Reference proteome</keyword>
<evidence type="ECO:0000256" key="1">
    <source>
        <dbReference type="SAM" id="MobiDB-lite"/>
    </source>
</evidence>
<dbReference type="AlphaFoldDB" id="A0A816ECZ4"/>
<dbReference type="PROSITE" id="PS50330">
    <property type="entry name" value="UIM"/>
    <property type="match status" value="1"/>
</dbReference>